<proteinExistence type="predicted"/>
<dbReference type="InParanoid" id="K3YEA6"/>
<name>K3YEA6_SETIT</name>
<accession>K3YEA6</accession>
<evidence type="ECO:0000313" key="1">
    <source>
        <dbReference type="EnsemblPlants" id="KQK96311"/>
    </source>
</evidence>
<dbReference type="PANTHER" id="PTHR10775:SF189">
    <property type="entry name" value="OS03G0380600 PROTEIN"/>
    <property type="match status" value="1"/>
</dbReference>
<sequence length="255" mass="29011">MMDHRAWMYGIRRHSHTFILEVSKFVEAGKKHAYICKTNEVLLMDTQFGPTIVVEECDVDMEHMLRHNEPEVLLGSAKGLENFETLKKAAKDHMYVGCGKDWAVLHFLLHLLILKAKFGWSDNSFNDLLTLLDNLLPKPNFVPKNTYEAKKIINPFKMHVQRIHASWNHCILYHGEYATLEKCPNCDASCYKNNTDFCEDCAGSSIGNKRKKVAKKSVGAQVEIAKKSASAQVLKCRVSTNNMNPFGERSSMQVC</sequence>
<reference evidence="2" key="1">
    <citation type="journal article" date="2012" name="Nat. Biotechnol.">
        <title>Reference genome sequence of the model plant Setaria.</title>
        <authorList>
            <person name="Bennetzen J.L."/>
            <person name="Schmutz J."/>
            <person name="Wang H."/>
            <person name="Percifield R."/>
            <person name="Hawkins J."/>
            <person name="Pontaroli A.C."/>
            <person name="Estep M."/>
            <person name="Feng L."/>
            <person name="Vaughn J.N."/>
            <person name="Grimwood J."/>
            <person name="Jenkins J."/>
            <person name="Barry K."/>
            <person name="Lindquist E."/>
            <person name="Hellsten U."/>
            <person name="Deshpande S."/>
            <person name="Wang X."/>
            <person name="Wu X."/>
            <person name="Mitros T."/>
            <person name="Triplett J."/>
            <person name="Yang X."/>
            <person name="Ye C.Y."/>
            <person name="Mauro-Herrera M."/>
            <person name="Wang L."/>
            <person name="Li P."/>
            <person name="Sharma M."/>
            <person name="Sharma R."/>
            <person name="Ronald P.C."/>
            <person name="Panaud O."/>
            <person name="Kellogg E.A."/>
            <person name="Brutnell T.P."/>
            <person name="Doust A.N."/>
            <person name="Tuskan G.A."/>
            <person name="Rokhsar D."/>
            <person name="Devos K.M."/>
        </authorList>
    </citation>
    <scope>NUCLEOTIDE SEQUENCE [LARGE SCALE GENOMIC DNA]</scope>
    <source>
        <strain evidence="2">cv. Yugu1</strain>
    </source>
</reference>
<dbReference type="PANTHER" id="PTHR10775">
    <property type="entry name" value="OS08G0208400 PROTEIN"/>
    <property type="match status" value="1"/>
</dbReference>
<reference evidence="1" key="2">
    <citation type="submission" date="2018-08" db="UniProtKB">
        <authorList>
            <consortium name="EnsemblPlants"/>
        </authorList>
    </citation>
    <scope>IDENTIFICATION</scope>
    <source>
        <strain evidence="1">Yugu1</strain>
    </source>
</reference>
<dbReference type="Gramene" id="KQK96311">
    <property type="protein sequence ID" value="KQK96311"/>
    <property type="gene ID" value="SETIT_012568mg"/>
</dbReference>
<dbReference type="Proteomes" id="UP000004995">
    <property type="component" value="Unassembled WGS sequence"/>
</dbReference>
<dbReference type="EnsemblPlants" id="KQK96311">
    <property type="protein sequence ID" value="KQK96311"/>
    <property type="gene ID" value="SETIT_012568mg"/>
</dbReference>
<dbReference type="AlphaFoldDB" id="K3YEA6"/>
<organism evidence="1 2">
    <name type="scientific">Setaria italica</name>
    <name type="common">Foxtail millet</name>
    <name type="synonym">Panicum italicum</name>
    <dbReference type="NCBI Taxonomy" id="4555"/>
    <lineage>
        <taxon>Eukaryota</taxon>
        <taxon>Viridiplantae</taxon>
        <taxon>Streptophyta</taxon>
        <taxon>Embryophyta</taxon>
        <taxon>Tracheophyta</taxon>
        <taxon>Spermatophyta</taxon>
        <taxon>Magnoliopsida</taxon>
        <taxon>Liliopsida</taxon>
        <taxon>Poales</taxon>
        <taxon>Poaceae</taxon>
        <taxon>PACMAD clade</taxon>
        <taxon>Panicoideae</taxon>
        <taxon>Panicodae</taxon>
        <taxon>Paniceae</taxon>
        <taxon>Cenchrinae</taxon>
        <taxon>Setaria</taxon>
    </lineage>
</organism>
<evidence type="ECO:0000313" key="2">
    <source>
        <dbReference type="Proteomes" id="UP000004995"/>
    </source>
</evidence>
<dbReference type="EMBL" id="AGNK02004085">
    <property type="status" value="NOT_ANNOTATED_CDS"/>
    <property type="molecule type" value="Genomic_DNA"/>
</dbReference>
<dbReference type="eggNOG" id="ENOG502QWJJ">
    <property type="taxonomic scope" value="Eukaryota"/>
</dbReference>
<keyword evidence="2" id="KW-1185">Reference proteome</keyword>
<protein>
    <submittedName>
        <fullName evidence="1">Uncharacterized protein</fullName>
    </submittedName>
</protein>
<dbReference type="HOGENOM" id="CLU_012006_0_2_1"/>